<evidence type="ECO:0000313" key="2">
    <source>
        <dbReference type="Proteomes" id="UP001177670"/>
    </source>
</evidence>
<protein>
    <submittedName>
        <fullName evidence="1">Uncharacterized protein</fullName>
    </submittedName>
</protein>
<gene>
    <name evidence="1" type="ORF">K0M31_011234</name>
</gene>
<feature type="non-terminal residue" evidence="1">
    <location>
        <position position="1"/>
    </location>
</feature>
<dbReference type="AlphaFoldDB" id="A0AA40G954"/>
<comment type="caution">
    <text evidence="1">The sequence shown here is derived from an EMBL/GenBank/DDBJ whole genome shotgun (WGS) entry which is preliminary data.</text>
</comment>
<dbReference type="EMBL" id="JAHYIQ010000003">
    <property type="protein sequence ID" value="KAK1133423.1"/>
    <property type="molecule type" value="Genomic_DNA"/>
</dbReference>
<evidence type="ECO:0000313" key="1">
    <source>
        <dbReference type="EMBL" id="KAK1133423.1"/>
    </source>
</evidence>
<sequence length="89" mass="9953">HEYRFLGTSIGDCTRAEFGRVAVDSMIPVYRLIHVRFPAKPDVSEPTLKSILIHSLRTNGGLRPQRENRSRSLIFEGDNFSPVAKAAAD</sequence>
<reference evidence="1" key="1">
    <citation type="submission" date="2021-10" db="EMBL/GenBank/DDBJ databases">
        <title>Melipona bicolor Genome sequencing and assembly.</title>
        <authorList>
            <person name="Araujo N.S."/>
            <person name="Arias M.C."/>
        </authorList>
    </citation>
    <scope>NUCLEOTIDE SEQUENCE</scope>
    <source>
        <strain evidence="1">USP_2M_L1-L4_2017</strain>
        <tissue evidence="1">Whole body</tissue>
    </source>
</reference>
<proteinExistence type="predicted"/>
<dbReference type="Proteomes" id="UP001177670">
    <property type="component" value="Unassembled WGS sequence"/>
</dbReference>
<accession>A0AA40G954</accession>
<name>A0AA40G954_9HYME</name>
<keyword evidence="2" id="KW-1185">Reference proteome</keyword>
<organism evidence="1 2">
    <name type="scientific">Melipona bicolor</name>
    <dbReference type="NCBI Taxonomy" id="60889"/>
    <lineage>
        <taxon>Eukaryota</taxon>
        <taxon>Metazoa</taxon>
        <taxon>Ecdysozoa</taxon>
        <taxon>Arthropoda</taxon>
        <taxon>Hexapoda</taxon>
        <taxon>Insecta</taxon>
        <taxon>Pterygota</taxon>
        <taxon>Neoptera</taxon>
        <taxon>Endopterygota</taxon>
        <taxon>Hymenoptera</taxon>
        <taxon>Apocrita</taxon>
        <taxon>Aculeata</taxon>
        <taxon>Apoidea</taxon>
        <taxon>Anthophila</taxon>
        <taxon>Apidae</taxon>
        <taxon>Melipona</taxon>
    </lineage>
</organism>